<keyword evidence="2" id="KW-0539">Nucleus</keyword>
<dbReference type="Pfam" id="PF00172">
    <property type="entry name" value="Zn_clus"/>
    <property type="match status" value="1"/>
</dbReference>
<dbReference type="GO" id="GO:0000981">
    <property type="term" value="F:DNA-binding transcription factor activity, RNA polymerase II-specific"/>
    <property type="evidence" value="ECO:0007669"/>
    <property type="project" value="InterPro"/>
</dbReference>
<dbReference type="GO" id="GO:0003677">
    <property type="term" value="F:DNA binding"/>
    <property type="evidence" value="ECO:0007669"/>
    <property type="project" value="InterPro"/>
</dbReference>
<sequence>MLEQDDDRDPHDAPSIADASRPAKRQRNFIARQACEACRIKKTRCDEDFPCSLCRSLGIECTYAERKPTKNEASIGSLFNILKRIESKIDHFTTSSAQNIAPESNRVESNYALAESPNQGDTLVSPQASFHSPHAHQTIHWPGMHDLIPSSPAFTVSGMERSFPTQLESTRPPIGHAIQAQIGAATDDWLASLSLSCVKELSNAYFDTFNRIYPFIDRDCYFRETLAEAVHGGFGYDVESCLVLNVMALGCMGLKSCEEGGFNTSQHTQTFLPIRQALDEEICGLSFFNEARKRCGFSLTERDAQSCQYYLTSALFYAQTMRPVDEWMMTNRAAAICAAFWKCPPDSVNDWEADMQSRLFWSAILLETVIVQELELPSSGLQEWEDTVPLPKFMASPYVKNSRSQNPDDSYYHYHFLAQIAQRIILSRVHDELFNANPLPTLAGELRHQLEQWRANLPEKIALADKILGPRFDCPADAVAAALLQTRYRATIYHLGRPFLYKAIQSPSSLTIKDLEICAEALQHGMDWGLTWSVCANMHNFMPLRFFTCGQMFGQLFIFHSIRHAKDDRVRNLLPVGFEAWCTRMLEFIAQASSSNPTIAKDFEFLSALYHVSDYT</sequence>
<evidence type="ECO:0000256" key="2">
    <source>
        <dbReference type="ARBA" id="ARBA00023242"/>
    </source>
</evidence>
<dbReference type="GO" id="GO:0008270">
    <property type="term" value="F:zinc ion binding"/>
    <property type="evidence" value="ECO:0007669"/>
    <property type="project" value="InterPro"/>
</dbReference>
<accession>A0A9P9DTS9</accession>
<dbReference type="PANTHER" id="PTHR47785">
    <property type="entry name" value="ZN(II)2CYS6 TRANSCRIPTION FACTOR (EUROFUNG)-RELATED-RELATED"/>
    <property type="match status" value="1"/>
</dbReference>
<dbReference type="InterPro" id="IPR001138">
    <property type="entry name" value="Zn2Cys6_DnaBD"/>
</dbReference>
<keyword evidence="1" id="KW-0479">Metal-binding</keyword>
<dbReference type="EMBL" id="JAGMUU010000024">
    <property type="protein sequence ID" value="KAH7124887.1"/>
    <property type="molecule type" value="Genomic_DNA"/>
</dbReference>
<keyword evidence="6" id="KW-1185">Reference proteome</keyword>
<evidence type="ECO:0000313" key="5">
    <source>
        <dbReference type="EMBL" id="KAH7124887.1"/>
    </source>
</evidence>
<dbReference type="SUPFAM" id="SSF57701">
    <property type="entry name" value="Zn2/Cys6 DNA-binding domain"/>
    <property type="match status" value="1"/>
</dbReference>
<proteinExistence type="predicted"/>
<organism evidence="5 6">
    <name type="scientific">Dactylonectria estremocensis</name>
    <dbReference type="NCBI Taxonomy" id="1079267"/>
    <lineage>
        <taxon>Eukaryota</taxon>
        <taxon>Fungi</taxon>
        <taxon>Dikarya</taxon>
        <taxon>Ascomycota</taxon>
        <taxon>Pezizomycotina</taxon>
        <taxon>Sordariomycetes</taxon>
        <taxon>Hypocreomycetidae</taxon>
        <taxon>Hypocreales</taxon>
        <taxon>Nectriaceae</taxon>
        <taxon>Dactylonectria</taxon>
    </lineage>
</organism>
<gene>
    <name evidence="5" type="ORF">B0J13DRAFT_598946</name>
</gene>
<dbReference type="AlphaFoldDB" id="A0A9P9DTS9"/>
<dbReference type="InterPro" id="IPR007219">
    <property type="entry name" value="XnlR_reg_dom"/>
</dbReference>
<dbReference type="OrthoDB" id="6133115at2759"/>
<dbReference type="Proteomes" id="UP000717696">
    <property type="component" value="Unassembled WGS sequence"/>
</dbReference>
<feature type="domain" description="Zn(2)-C6 fungal-type" evidence="4">
    <location>
        <begin position="34"/>
        <end position="63"/>
    </location>
</feature>
<dbReference type="Gene3D" id="4.10.240.10">
    <property type="entry name" value="Zn(2)-C6 fungal-type DNA-binding domain"/>
    <property type="match status" value="1"/>
</dbReference>
<dbReference type="InterPro" id="IPR053181">
    <property type="entry name" value="EcdB-like_regulator"/>
</dbReference>
<dbReference type="CDD" id="cd12148">
    <property type="entry name" value="fungal_TF_MHR"/>
    <property type="match status" value="1"/>
</dbReference>
<dbReference type="InterPro" id="IPR036864">
    <property type="entry name" value="Zn2-C6_fun-type_DNA-bd_sf"/>
</dbReference>
<evidence type="ECO:0000256" key="1">
    <source>
        <dbReference type="ARBA" id="ARBA00022723"/>
    </source>
</evidence>
<dbReference type="Pfam" id="PF04082">
    <property type="entry name" value="Fungal_trans"/>
    <property type="match status" value="1"/>
</dbReference>
<name>A0A9P9DTS9_9HYPO</name>
<evidence type="ECO:0000256" key="3">
    <source>
        <dbReference type="SAM" id="MobiDB-lite"/>
    </source>
</evidence>
<dbReference type="PROSITE" id="PS50048">
    <property type="entry name" value="ZN2_CY6_FUNGAL_2"/>
    <property type="match status" value="1"/>
</dbReference>
<evidence type="ECO:0000259" key="4">
    <source>
        <dbReference type="PROSITE" id="PS50048"/>
    </source>
</evidence>
<protein>
    <recommendedName>
        <fullName evidence="4">Zn(2)-C6 fungal-type domain-containing protein</fullName>
    </recommendedName>
</protein>
<comment type="caution">
    <text evidence="5">The sequence shown here is derived from an EMBL/GenBank/DDBJ whole genome shotgun (WGS) entry which is preliminary data.</text>
</comment>
<feature type="region of interest" description="Disordered" evidence="3">
    <location>
        <begin position="1"/>
        <end position="24"/>
    </location>
</feature>
<reference evidence="5" key="1">
    <citation type="journal article" date="2021" name="Nat. Commun.">
        <title>Genetic determinants of endophytism in the Arabidopsis root mycobiome.</title>
        <authorList>
            <person name="Mesny F."/>
            <person name="Miyauchi S."/>
            <person name="Thiergart T."/>
            <person name="Pickel B."/>
            <person name="Atanasova L."/>
            <person name="Karlsson M."/>
            <person name="Huettel B."/>
            <person name="Barry K.W."/>
            <person name="Haridas S."/>
            <person name="Chen C."/>
            <person name="Bauer D."/>
            <person name="Andreopoulos W."/>
            <person name="Pangilinan J."/>
            <person name="LaButti K."/>
            <person name="Riley R."/>
            <person name="Lipzen A."/>
            <person name="Clum A."/>
            <person name="Drula E."/>
            <person name="Henrissat B."/>
            <person name="Kohler A."/>
            <person name="Grigoriev I.V."/>
            <person name="Martin F.M."/>
            <person name="Hacquard S."/>
        </authorList>
    </citation>
    <scope>NUCLEOTIDE SEQUENCE</scope>
    <source>
        <strain evidence="5">MPI-CAGE-AT-0021</strain>
    </source>
</reference>
<dbReference type="GO" id="GO:0006351">
    <property type="term" value="P:DNA-templated transcription"/>
    <property type="evidence" value="ECO:0007669"/>
    <property type="project" value="InterPro"/>
</dbReference>
<dbReference type="PROSITE" id="PS00463">
    <property type="entry name" value="ZN2_CY6_FUNGAL_1"/>
    <property type="match status" value="1"/>
</dbReference>
<dbReference type="CDD" id="cd00067">
    <property type="entry name" value="GAL4"/>
    <property type="match status" value="1"/>
</dbReference>
<dbReference type="PANTHER" id="PTHR47785:SF6">
    <property type="entry name" value="ZN(II)2CYS6 TRANSCRIPTION FACTOR (EUROFUNG)"/>
    <property type="match status" value="1"/>
</dbReference>
<evidence type="ECO:0000313" key="6">
    <source>
        <dbReference type="Proteomes" id="UP000717696"/>
    </source>
</evidence>
<dbReference type="SMART" id="SM00066">
    <property type="entry name" value="GAL4"/>
    <property type="match status" value="1"/>
</dbReference>